<dbReference type="GO" id="GO:0048038">
    <property type="term" value="F:quinone binding"/>
    <property type="evidence" value="ECO:0007669"/>
    <property type="project" value="TreeGrafter"/>
</dbReference>
<dbReference type="EMBL" id="CP058529">
    <property type="protein sequence ID" value="QLG27331.1"/>
    <property type="molecule type" value="Genomic_DNA"/>
</dbReference>
<dbReference type="InterPro" id="IPR036291">
    <property type="entry name" value="NAD(P)-bd_dom_sf"/>
</dbReference>
<organism evidence="4 5">
    <name type="scientific">Halorarum halophilum</name>
    <dbReference type="NCBI Taxonomy" id="2743090"/>
    <lineage>
        <taxon>Archaea</taxon>
        <taxon>Methanobacteriati</taxon>
        <taxon>Methanobacteriota</taxon>
        <taxon>Stenosarchaea group</taxon>
        <taxon>Halobacteria</taxon>
        <taxon>Halobacteriales</taxon>
        <taxon>Haloferacaceae</taxon>
        <taxon>Halorarum</taxon>
    </lineage>
</organism>
<dbReference type="SUPFAM" id="SSF51735">
    <property type="entry name" value="NAD(P)-binding Rossmann-fold domains"/>
    <property type="match status" value="1"/>
</dbReference>
<dbReference type="PANTHER" id="PTHR42760">
    <property type="entry name" value="SHORT-CHAIN DEHYDROGENASES/REDUCTASES FAMILY MEMBER"/>
    <property type="match status" value="1"/>
</dbReference>
<dbReference type="FunFam" id="3.40.50.720:FF:000084">
    <property type="entry name" value="Short-chain dehydrogenase reductase"/>
    <property type="match status" value="1"/>
</dbReference>
<dbReference type="EC" id="1.1.1.47" evidence="4"/>
<proteinExistence type="inferred from homology"/>
<dbReference type="Gene3D" id="3.40.50.720">
    <property type="entry name" value="NAD(P)-binding Rossmann-like Domain"/>
    <property type="match status" value="1"/>
</dbReference>
<dbReference type="InterPro" id="IPR057326">
    <property type="entry name" value="KR_dom"/>
</dbReference>
<dbReference type="InterPro" id="IPR002347">
    <property type="entry name" value="SDR_fam"/>
</dbReference>
<sequence>MSGRFDGETAIVTGSSKGIGMSIAKALAREGANVVTNSRSHERAEAAAEEIAAEVDGASTLPVECDVTDPDSVSALVDATVEEFGRLDVMVNNAGMTIIDPAEEMAPEDWRQVIDVDLSGVFYGSQAAGRRMIERGDGGAIVNVSSMMGSMGLHMRTPYCAAKGGVDNLTRTLAVEWAEHGVHVNALAPGYIRTAITDQSMESAGYTEAEVRNRTPLGRFGSTEEMANCALFLASRDNFVTGEVLTADGGWTAFAWGSRGR</sequence>
<dbReference type="GO" id="GO:0047936">
    <property type="term" value="F:glucose 1-dehydrogenase [NAD(P)+] activity"/>
    <property type="evidence" value="ECO:0007669"/>
    <property type="project" value="UniProtKB-EC"/>
</dbReference>
<dbReference type="RefSeq" id="WP_179168906.1">
    <property type="nucleotide sequence ID" value="NZ_CP058529.1"/>
</dbReference>
<dbReference type="PROSITE" id="PS00061">
    <property type="entry name" value="ADH_SHORT"/>
    <property type="match status" value="1"/>
</dbReference>
<dbReference type="SMART" id="SM00822">
    <property type="entry name" value="PKS_KR"/>
    <property type="match status" value="1"/>
</dbReference>
<reference evidence="4" key="1">
    <citation type="submission" date="2020-07" db="EMBL/GenBank/DDBJ databases">
        <title>Gai3-2, isolated from salt lake.</title>
        <authorList>
            <person name="Cui H."/>
            <person name="Shi X."/>
        </authorList>
    </citation>
    <scope>NUCLEOTIDE SEQUENCE [LARGE SCALE GENOMIC DNA]</scope>
    <source>
        <strain evidence="4">Gai3-2</strain>
    </source>
</reference>
<evidence type="ECO:0000256" key="2">
    <source>
        <dbReference type="ARBA" id="ARBA00023002"/>
    </source>
</evidence>
<dbReference type="OrthoDB" id="7442at2157"/>
<evidence type="ECO:0000259" key="3">
    <source>
        <dbReference type="SMART" id="SM00822"/>
    </source>
</evidence>
<dbReference type="InterPro" id="IPR020904">
    <property type="entry name" value="Sc_DH/Rdtase_CS"/>
</dbReference>
<dbReference type="PANTHER" id="PTHR42760:SF133">
    <property type="entry name" value="3-OXOACYL-[ACYL-CARRIER-PROTEIN] REDUCTASE"/>
    <property type="match status" value="1"/>
</dbReference>
<evidence type="ECO:0000313" key="5">
    <source>
        <dbReference type="Proteomes" id="UP000509750"/>
    </source>
</evidence>
<dbReference type="KEGG" id="halg:HUG10_07115"/>
<dbReference type="NCBIfam" id="NF005559">
    <property type="entry name" value="PRK07231.1"/>
    <property type="match status" value="1"/>
</dbReference>
<accession>A0A7D5GH92</accession>
<dbReference type="GO" id="GO:0006633">
    <property type="term" value="P:fatty acid biosynthetic process"/>
    <property type="evidence" value="ECO:0007669"/>
    <property type="project" value="TreeGrafter"/>
</dbReference>
<comment type="similarity">
    <text evidence="1">Belongs to the short-chain dehydrogenases/reductases (SDR) family.</text>
</comment>
<dbReference type="AlphaFoldDB" id="A0A7D5GH92"/>
<evidence type="ECO:0000256" key="1">
    <source>
        <dbReference type="ARBA" id="ARBA00006484"/>
    </source>
</evidence>
<dbReference type="GeneID" id="56028590"/>
<name>A0A7D5GH92_9EURY</name>
<keyword evidence="5" id="KW-1185">Reference proteome</keyword>
<dbReference type="PRINTS" id="PR00080">
    <property type="entry name" value="SDRFAMILY"/>
</dbReference>
<gene>
    <name evidence="4" type="ORF">HUG10_07115</name>
</gene>
<evidence type="ECO:0000313" key="4">
    <source>
        <dbReference type="EMBL" id="QLG27331.1"/>
    </source>
</evidence>
<dbReference type="Proteomes" id="UP000509750">
    <property type="component" value="Chromosome"/>
</dbReference>
<dbReference type="Pfam" id="PF13561">
    <property type="entry name" value="adh_short_C2"/>
    <property type="match status" value="1"/>
</dbReference>
<dbReference type="PRINTS" id="PR00081">
    <property type="entry name" value="GDHRDH"/>
</dbReference>
<protein>
    <submittedName>
        <fullName evidence="4">Glucose 1-dehydrogenase</fullName>
        <ecNumber evidence="4">1.1.1.47</ecNumber>
    </submittedName>
</protein>
<feature type="domain" description="Ketoreductase" evidence="3">
    <location>
        <begin position="8"/>
        <end position="180"/>
    </location>
</feature>
<keyword evidence="2 4" id="KW-0560">Oxidoreductase</keyword>